<name>A0A413T544_9BACT</name>
<accession>A0A413T544</accession>
<protein>
    <recommendedName>
        <fullName evidence="3">Glycosyl hydrolase family 32 N-terminal domain-containing protein</fullName>
    </recommendedName>
</protein>
<evidence type="ECO:0000313" key="1">
    <source>
        <dbReference type="EMBL" id="RHA78954.1"/>
    </source>
</evidence>
<dbReference type="EMBL" id="QSFT01000001">
    <property type="protein sequence ID" value="RHA78954.1"/>
    <property type="molecule type" value="Genomic_DNA"/>
</dbReference>
<dbReference type="Proteomes" id="UP000283855">
    <property type="component" value="Unassembled WGS sequence"/>
</dbReference>
<dbReference type="InterPro" id="IPR023296">
    <property type="entry name" value="Glyco_hydro_beta-prop_sf"/>
</dbReference>
<dbReference type="SUPFAM" id="SSF75005">
    <property type="entry name" value="Arabinanase/levansucrase/invertase"/>
    <property type="match status" value="1"/>
</dbReference>
<evidence type="ECO:0008006" key="3">
    <source>
        <dbReference type="Google" id="ProtNLM"/>
    </source>
</evidence>
<comment type="caution">
    <text evidence="1">The sequence shown here is derived from an EMBL/GenBank/DDBJ whole genome shotgun (WGS) entry which is preliminary data.</text>
</comment>
<gene>
    <name evidence="1" type="ORF">DW921_00370</name>
</gene>
<dbReference type="Gene3D" id="2.115.10.20">
    <property type="entry name" value="Glycosyl hydrolase domain, family 43"/>
    <property type="match status" value="1"/>
</dbReference>
<evidence type="ECO:0000313" key="2">
    <source>
        <dbReference type="Proteomes" id="UP000283855"/>
    </source>
</evidence>
<dbReference type="RefSeq" id="WP_118399770.1">
    <property type="nucleotide sequence ID" value="NZ_CABJGD010000001.1"/>
</dbReference>
<dbReference type="AlphaFoldDB" id="A0A413T544"/>
<reference evidence="1 2" key="1">
    <citation type="submission" date="2018-08" db="EMBL/GenBank/DDBJ databases">
        <title>A genome reference for cultivated species of the human gut microbiota.</title>
        <authorList>
            <person name="Zou Y."/>
            <person name="Xue W."/>
            <person name="Luo G."/>
        </authorList>
    </citation>
    <scope>NUCLEOTIDE SEQUENCE [LARGE SCALE GENOMIC DNA]</scope>
    <source>
        <strain evidence="1 2">AM42-38</strain>
    </source>
</reference>
<proteinExistence type="predicted"/>
<sequence>MIKQRLKYYSQEILQKCSLITSHLINILPQKQQTNNPIIKLYTQTYDGANEAVHNKVLYFPEKLFGWRYWRCYTPFTKTDCKLENPSIAVSQDGYNWITPKGLKNPIAGLEDCHKGFNSDPHLIYNPTTQTLECWFRFCLFNGGEFIYRKTSLDGINWSTKELMQSSKNTFQSLVCPVVIFKDNKYLIWILTNDEDSFTHGSYIKHYESTDGKIWNFIRDIKIYIKPDHMPWHFDIEIFNNTYHMVYSTRAISDYNNLSYIAYAHSKDNISYQSSILLTKSKQWYRWDNYKMHRPALTITSNECLLYYSAQNRYFHWGTGLIKLPLTALKE</sequence>
<organism evidence="1 2">
    <name type="scientific">Phocaeicola coprophilus</name>
    <dbReference type="NCBI Taxonomy" id="387090"/>
    <lineage>
        <taxon>Bacteria</taxon>
        <taxon>Pseudomonadati</taxon>
        <taxon>Bacteroidota</taxon>
        <taxon>Bacteroidia</taxon>
        <taxon>Bacteroidales</taxon>
        <taxon>Bacteroidaceae</taxon>
        <taxon>Phocaeicola</taxon>
    </lineage>
</organism>